<organism evidence="1 2">
    <name type="scientific">Smallanthus sonchifolius</name>
    <dbReference type="NCBI Taxonomy" id="185202"/>
    <lineage>
        <taxon>Eukaryota</taxon>
        <taxon>Viridiplantae</taxon>
        <taxon>Streptophyta</taxon>
        <taxon>Embryophyta</taxon>
        <taxon>Tracheophyta</taxon>
        <taxon>Spermatophyta</taxon>
        <taxon>Magnoliopsida</taxon>
        <taxon>eudicotyledons</taxon>
        <taxon>Gunneridae</taxon>
        <taxon>Pentapetalae</taxon>
        <taxon>asterids</taxon>
        <taxon>campanulids</taxon>
        <taxon>Asterales</taxon>
        <taxon>Asteraceae</taxon>
        <taxon>Asteroideae</taxon>
        <taxon>Heliantheae alliance</taxon>
        <taxon>Millerieae</taxon>
        <taxon>Smallanthus</taxon>
    </lineage>
</organism>
<reference evidence="1 2" key="2">
    <citation type="journal article" date="2022" name="Mol. Ecol. Resour.">
        <title>The genomes of chicory, endive, great burdock and yacon provide insights into Asteraceae paleo-polyploidization history and plant inulin production.</title>
        <authorList>
            <person name="Fan W."/>
            <person name="Wang S."/>
            <person name="Wang H."/>
            <person name="Wang A."/>
            <person name="Jiang F."/>
            <person name="Liu H."/>
            <person name="Zhao H."/>
            <person name="Xu D."/>
            <person name="Zhang Y."/>
        </authorList>
    </citation>
    <scope>NUCLEOTIDE SEQUENCE [LARGE SCALE GENOMIC DNA]</scope>
    <source>
        <strain evidence="2">cv. Yunnan</strain>
        <tissue evidence="1">Leaves</tissue>
    </source>
</reference>
<dbReference type="EMBL" id="CM042039">
    <property type="protein sequence ID" value="KAI3725378.1"/>
    <property type="molecule type" value="Genomic_DNA"/>
</dbReference>
<name>A0ACB9BTW8_9ASTR</name>
<evidence type="ECO:0000313" key="1">
    <source>
        <dbReference type="EMBL" id="KAI3725378.1"/>
    </source>
</evidence>
<accession>A0ACB9BTW8</accession>
<protein>
    <submittedName>
        <fullName evidence="1">Uncharacterized protein</fullName>
    </submittedName>
</protein>
<gene>
    <name evidence="1" type="ORF">L1987_65165</name>
</gene>
<evidence type="ECO:0000313" key="2">
    <source>
        <dbReference type="Proteomes" id="UP001056120"/>
    </source>
</evidence>
<sequence>MLKYGISMLQKELHGYHILLVPLQMISPKEKFNLFCLPNHRDFYMFQQASSSSMTNQACHHHDPAASMLTPGNVNMNMTHSHANNGHLHHGHNVIVNPLTFIGTKPSDYDSSSSSGSFEMED</sequence>
<dbReference type="Proteomes" id="UP001056120">
    <property type="component" value="Linkage Group LG22"/>
</dbReference>
<reference evidence="2" key="1">
    <citation type="journal article" date="2022" name="Mol. Ecol. Resour.">
        <title>The genomes of chicory, endive, great burdock and yacon provide insights into Asteraceae palaeo-polyploidization history and plant inulin production.</title>
        <authorList>
            <person name="Fan W."/>
            <person name="Wang S."/>
            <person name="Wang H."/>
            <person name="Wang A."/>
            <person name="Jiang F."/>
            <person name="Liu H."/>
            <person name="Zhao H."/>
            <person name="Xu D."/>
            <person name="Zhang Y."/>
        </authorList>
    </citation>
    <scope>NUCLEOTIDE SEQUENCE [LARGE SCALE GENOMIC DNA]</scope>
    <source>
        <strain evidence="2">cv. Yunnan</strain>
    </source>
</reference>
<keyword evidence="2" id="KW-1185">Reference proteome</keyword>
<comment type="caution">
    <text evidence="1">The sequence shown here is derived from an EMBL/GenBank/DDBJ whole genome shotgun (WGS) entry which is preliminary data.</text>
</comment>
<proteinExistence type="predicted"/>